<proteinExistence type="predicted"/>
<gene>
    <name evidence="2" type="ORF">MSj_00433</name>
</gene>
<dbReference type="EMBL" id="BDSG01000006">
    <property type="protein sequence ID" value="GBL08956.1"/>
    <property type="molecule type" value="Genomic_DNA"/>
</dbReference>
<keyword evidence="1" id="KW-1133">Transmembrane helix</keyword>
<dbReference type="AlphaFoldDB" id="A0A2Z6UKI5"/>
<keyword evidence="1" id="KW-0812">Transmembrane</keyword>
<name>A0A2Z6UKI5_MICAE</name>
<keyword evidence="1" id="KW-0472">Membrane</keyword>
<accession>A0A2Z6UKI5</accession>
<evidence type="ECO:0000256" key="1">
    <source>
        <dbReference type="SAM" id="Phobius"/>
    </source>
</evidence>
<feature type="transmembrane region" description="Helical" evidence="1">
    <location>
        <begin position="12"/>
        <end position="32"/>
    </location>
</feature>
<sequence length="157" mass="17295">MAKIEPEGRRGKVAAIVVIAIPLFCLLGLIVYTQTVEAIVQVELDIFSGRPNPHWTLNERDSQELLQRLQRLSPTKAGEPSGNLGYRGVILSNPRGAIAGFEWIVCSDGLVVGYKGDSSQKFIDANRNLERWLVQTGETTLGTDILRSLRQESGADF</sequence>
<comment type="caution">
    <text evidence="2">The sequence shown here is derived from an EMBL/GenBank/DDBJ whole genome shotgun (WGS) entry which is preliminary data.</text>
</comment>
<evidence type="ECO:0000313" key="3">
    <source>
        <dbReference type="Proteomes" id="UP000248272"/>
    </source>
</evidence>
<protein>
    <submittedName>
        <fullName evidence="2">Uncharacterized protein</fullName>
    </submittedName>
</protein>
<reference evidence="2 3" key="1">
    <citation type="journal article" date="2018" name="Front. Microbiol.">
        <title>Adaptation of the Freshwater Bloom-Forming Cyanobacterium Microcystis aeruginosa to Brackish Water Is Driven by Recent Horizontal Transfer of Sucrose Genes.</title>
        <authorList>
            <person name="Tanabe Y."/>
            <person name="Hodoki Y."/>
            <person name="Sano T."/>
            <person name="Tada K."/>
            <person name="Watanabe M.M."/>
        </authorList>
    </citation>
    <scope>NUCLEOTIDE SEQUENCE [LARGE SCALE GENOMIC DNA]</scope>
    <source>
        <strain evidence="2 3">Sj</strain>
    </source>
</reference>
<dbReference type="Proteomes" id="UP000248272">
    <property type="component" value="Unassembled WGS sequence"/>
</dbReference>
<evidence type="ECO:0000313" key="2">
    <source>
        <dbReference type="EMBL" id="GBL08956.1"/>
    </source>
</evidence>
<organism evidence="2 3">
    <name type="scientific">Microcystis aeruginosa Sj</name>
    <dbReference type="NCBI Taxonomy" id="1979544"/>
    <lineage>
        <taxon>Bacteria</taxon>
        <taxon>Bacillati</taxon>
        <taxon>Cyanobacteriota</taxon>
        <taxon>Cyanophyceae</taxon>
        <taxon>Oscillatoriophycideae</taxon>
        <taxon>Chroococcales</taxon>
        <taxon>Microcystaceae</taxon>
        <taxon>Microcystis</taxon>
    </lineage>
</organism>